<reference evidence="2" key="1">
    <citation type="journal article" date="2019" name="Curr. Biol.">
        <title>Genome Sequence of Striga asiatica Provides Insight into the Evolution of Plant Parasitism.</title>
        <authorList>
            <person name="Yoshida S."/>
            <person name="Kim S."/>
            <person name="Wafula E.K."/>
            <person name="Tanskanen J."/>
            <person name="Kim Y.M."/>
            <person name="Honaas L."/>
            <person name="Yang Z."/>
            <person name="Spallek T."/>
            <person name="Conn C.E."/>
            <person name="Ichihashi Y."/>
            <person name="Cheong K."/>
            <person name="Cui S."/>
            <person name="Der J.P."/>
            <person name="Gundlach H."/>
            <person name="Jiao Y."/>
            <person name="Hori C."/>
            <person name="Ishida J.K."/>
            <person name="Kasahara H."/>
            <person name="Kiba T."/>
            <person name="Kim M.S."/>
            <person name="Koo N."/>
            <person name="Laohavisit A."/>
            <person name="Lee Y.H."/>
            <person name="Lumba S."/>
            <person name="McCourt P."/>
            <person name="Mortimer J.C."/>
            <person name="Mutuku J.M."/>
            <person name="Nomura T."/>
            <person name="Sasaki-Sekimoto Y."/>
            <person name="Seto Y."/>
            <person name="Wang Y."/>
            <person name="Wakatake T."/>
            <person name="Sakakibara H."/>
            <person name="Demura T."/>
            <person name="Yamaguchi S."/>
            <person name="Yoneyama K."/>
            <person name="Manabe R.I."/>
            <person name="Nelson D.C."/>
            <person name="Schulman A.H."/>
            <person name="Timko M.P."/>
            <person name="dePamphilis C.W."/>
            <person name="Choi D."/>
            <person name="Shirasu K."/>
        </authorList>
    </citation>
    <scope>NUCLEOTIDE SEQUENCE [LARGE SCALE GENOMIC DNA]</scope>
    <source>
        <strain evidence="2">cv. UVA1</strain>
    </source>
</reference>
<gene>
    <name evidence="1" type="ORF">STAS_14642</name>
</gene>
<comment type="caution">
    <text evidence="1">The sequence shown here is derived from an EMBL/GenBank/DDBJ whole genome shotgun (WGS) entry which is preliminary data.</text>
</comment>
<keyword evidence="2" id="KW-1185">Reference proteome</keyword>
<evidence type="ECO:0000313" key="2">
    <source>
        <dbReference type="Proteomes" id="UP000325081"/>
    </source>
</evidence>
<dbReference type="Proteomes" id="UP000325081">
    <property type="component" value="Unassembled WGS sequence"/>
</dbReference>
<sequence>IRSPLSIGLCQPLEEVREPTMNELKEPQIFTGLYTFVSGYVDVHKEGTGKREAAIGQEASFHPASRTSYWGIKRKIVPKATTILFYKAFLDMLSPGIDAMT</sequence>
<dbReference type="AlphaFoldDB" id="A0A5A7PZU6"/>
<dbReference type="EMBL" id="BKCP01005461">
    <property type="protein sequence ID" value="GER38176.1"/>
    <property type="molecule type" value="Genomic_DNA"/>
</dbReference>
<proteinExistence type="predicted"/>
<organism evidence="1 2">
    <name type="scientific">Striga asiatica</name>
    <name type="common">Asiatic witchweed</name>
    <name type="synonym">Buchnera asiatica</name>
    <dbReference type="NCBI Taxonomy" id="4170"/>
    <lineage>
        <taxon>Eukaryota</taxon>
        <taxon>Viridiplantae</taxon>
        <taxon>Streptophyta</taxon>
        <taxon>Embryophyta</taxon>
        <taxon>Tracheophyta</taxon>
        <taxon>Spermatophyta</taxon>
        <taxon>Magnoliopsida</taxon>
        <taxon>eudicotyledons</taxon>
        <taxon>Gunneridae</taxon>
        <taxon>Pentapetalae</taxon>
        <taxon>asterids</taxon>
        <taxon>lamiids</taxon>
        <taxon>Lamiales</taxon>
        <taxon>Orobanchaceae</taxon>
        <taxon>Buchnereae</taxon>
        <taxon>Striga</taxon>
    </lineage>
</organism>
<evidence type="ECO:0000313" key="1">
    <source>
        <dbReference type="EMBL" id="GER38176.1"/>
    </source>
</evidence>
<accession>A0A5A7PZU6</accession>
<name>A0A5A7PZU6_STRAF</name>
<protein>
    <submittedName>
        <fullName evidence="1">Holliday junction resolvase RecU</fullName>
    </submittedName>
</protein>
<feature type="non-terminal residue" evidence="1">
    <location>
        <position position="1"/>
    </location>
</feature>